<proteinExistence type="predicted"/>
<dbReference type="InterPro" id="IPR012349">
    <property type="entry name" value="Split_barrel_FMN-bd"/>
</dbReference>
<dbReference type="SUPFAM" id="SSF50475">
    <property type="entry name" value="FMN-binding split barrel"/>
    <property type="match status" value="1"/>
</dbReference>
<evidence type="ECO:0000259" key="1">
    <source>
        <dbReference type="Pfam" id="PF01243"/>
    </source>
</evidence>
<organism evidence="2 3">
    <name type="scientific">Porphyromonas macacae</name>
    <dbReference type="NCBI Taxonomy" id="28115"/>
    <lineage>
        <taxon>Bacteria</taxon>
        <taxon>Pseudomonadati</taxon>
        <taxon>Bacteroidota</taxon>
        <taxon>Bacteroidia</taxon>
        <taxon>Bacteroidales</taxon>
        <taxon>Porphyromonadaceae</taxon>
        <taxon>Porphyromonas</taxon>
    </lineage>
</organism>
<dbReference type="AlphaFoldDB" id="A0A379E9R7"/>
<feature type="domain" description="Pyridoxamine 5'-phosphate oxidase N-terminal" evidence="1">
    <location>
        <begin position="22"/>
        <end position="95"/>
    </location>
</feature>
<name>A0A379E9R7_9PORP</name>
<dbReference type="Proteomes" id="UP000254156">
    <property type="component" value="Unassembled WGS sequence"/>
</dbReference>
<dbReference type="Gene3D" id="2.30.110.10">
    <property type="entry name" value="Electron Transport, Fmn-binding Protein, Chain A"/>
    <property type="match status" value="1"/>
</dbReference>
<protein>
    <submittedName>
        <fullName evidence="2">Uncharacterized conserved protein</fullName>
    </submittedName>
</protein>
<gene>
    <name evidence="2" type="ORF">NCTC11632_01198</name>
</gene>
<evidence type="ECO:0000313" key="3">
    <source>
        <dbReference type="Proteomes" id="UP000254156"/>
    </source>
</evidence>
<dbReference type="Pfam" id="PF01243">
    <property type="entry name" value="PNPOx_N"/>
    <property type="match status" value="1"/>
</dbReference>
<evidence type="ECO:0000313" key="2">
    <source>
        <dbReference type="EMBL" id="SUB89101.1"/>
    </source>
</evidence>
<accession>A0A379E9R7</accession>
<reference evidence="2 3" key="1">
    <citation type="submission" date="2018-06" db="EMBL/GenBank/DDBJ databases">
        <authorList>
            <consortium name="Pathogen Informatics"/>
            <person name="Doyle S."/>
        </authorList>
    </citation>
    <scope>NUCLEOTIDE SEQUENCE [LARGE SCALE GENOMIC DNA]</scope>
    <source>
        <strain evidence="2 3">NCTC11632</strain>
    </source>
</reference>
<dbReference type="InterPro" id="IPR011576">
    <property type="entry name" value="Pyridox_Oxase_N"/>
</dbReference>
<dbReference type="EMBL" id="UGTF01000002">
    <property type="protein sequence ID" value="SUB89101.1"/>
    <property type="molecule type" value="Genomic_DNA"/>
</dbReference>
<sequence>MFSGICNNLINNKKDKAMEEAKKVYDFLQKAGIFYLATIEGDQPRVRPYGAMLFFEGKIYIMAFGKTNATRQIAQNQKVEICAFNGQTLRIECKLVEDNRPETGKALVEKMPTLKAALGENGENGVMYYLKDAKADFFKMMDLVETVTF</sequence>